<protein>
    <submittedName>
        <fullName evidence="2">Uncharacterized protein</fullName>
    </submittedName>
</protein>
<keyword evidence="1" id="KW-1133">Transmembrane helix</keyword>
<comment type="caution">
    <text evidence="2">The sequence shown here is derived from an EMBL/GenBank/DDBJ whole genome shotgun (WGS) entry which is preliminary data.</text>
</comment>
<organism evidence="2 3">
    <name type="scientific">Listeria booriae</name>
    <dbReference type="NCBI Taxonomy" id="1552123"/>
    <lineage>
        <taxon>Bacteria</taxon>
        <taxon>Bacillati</taxon>
        <taxon>Bacillota</taxon>
        <taxon>Bacilli</taxon>
        <taxon>Bacillales</taxon>
        <taxon>Listeriaceae</taxon>
        <taxon>Listeria</taxon>
    </lineage>
</organism>
<dbReference type="AlphaFoldDB" id="A0A7X1DQ39"/>
<dbReference type="Proteomes" id="UP000546244">
    <property type="component" value="Unassembled WGS sequence"/>
</dbReference>
<gene>
    <name evidence="2" type="ORF">HBP98_02200</name>
</gene>
<keyword evidence="1" id="KW-0812">Transmembrane</keyword>
<keyword evidence="1" id="KW-0472">Membrane</keyword>
<evidence type="ECO:0000313" key="3">
    <source>
        <dbReference type="Proteomes" id="UP000546244"/>
    </source>
</evidence>
<dbReference type="RefSeq" id="WP_185617940.1">
    <property type="nucleotide sequence ID" value="NZ_JAARMV010000001.1"/>
</dbReference>
<sequence>MSMEFIITLFLVILALSSFFFRQDKYKADKKYVLIGRLLLGSATALAIILSLSNLWK</sequence>
<proteinExistence type="predicted"/>
<evidence type="ECO:0000256" key="1">
    <source>
        <dbReference type="SAM" id="Phobius"/>
    </source>
</evidence>
<reference evidence="2 3" key="1">
    <citation type="submission" date="2020-03" db="EMBL/GenBank/DDBJ databases">
        <title>Soil Listeria distribution.</title>
        <authorList>
            <person name="Liao J."/>
            <person name="Wiedmann M."/>
        </authorList>
    </citation>
    <scope>NUCLEOTIDE SEQUENCE [LARGE SCALE GENOMIC DNA]</scope>
    <source>
        <strain evidence="2 3">FSL L7-1850</strain>
    </source>
</reference>
<accession>A0A7X1DQ39</accession>
<dbReference type="EMBL" id="JAARMV010000001">
    <property type="protein sequence ID" value="MBC2370809.1"/>
    <property type="molecule type" value="Genomic_DNA"/>
</dbReference>
<evidence type="ECO:0000313" key="2">
    <source>
        <dbReference type="EMBL" id="MBC2370809.1"/>
    </source>
</evidence>
<feature type="transmembrane region" description="Helical" evidence="1">
    <location>
        <begin position="32"/>
        <end position="56"/>
    </location>
</feature>
<name>A0A7X1DQ39_9LIST</name>